<name>A0ABS8PIB4_9PSEU</name>
<dbReference type="RefSeq" id="WP_230740555.1">
    <property type="nucleotide sequence ID" value="NZ_JAJNDB010000010.1"/>
</dbReference>
<feature type="transmembrane region" description="Helical" evidence="1">
    <location>
        <begin position="36"/>
        <end position="65"/>
    </location>
</feature>
<comment type="caution">
    <text evidence="2">The sequence shown here is derived from an EMBL/GenBank/DDBJ whole genome shotgun (WGS) entry which is preliminary data.</text>
</comment>
<dbReference type="Proteomes" id="UP001199469">
    <property type="component" value="Unassembled WGS sequence"/>
</dbReference>
<accession>A0ABS8PIB4</accession>
<keyword evidence="1" id="KW-1133">Transmembrane helix</keyword>
<reference evidence="2 3" key="1">
    <citation type="submission" date="2021-11" db="EMBL/GenBank/DDBJ databases">
        <title>Draft genome sequence of Actinomycetospora sp. SF1 isolated from the rhizosphere soil.</title>
        <authorList>
            <person name="Duangmal K."/>
            <person name="Chantavorakit T."/>
        </authorList>
    </citation>
    <scope>NUCLEOTIDE SEQUENCE [LARGE SCALE GENOMIC DNA]</scope>
    <source>
        <strain evidence="2 3">TBRC 5722</strain>
    </source>
</reference>
<organism evidence="2 3">
    <name type="scientific">Actinomycetospora endophytica</name>
    <dbReference type="NCBI Taxonomy" id="2291215"/>
    <lineage>
        <taxon>Bacteria</taxon>
        <taxon>Bacillati</taxon>
        <taxon>Actinomycetota</taxon>
        <taxon>Actinomycetes</taxon>
        <taxon>Pseudonocardiales</taxon>
        <taxon>Pseudonocardiaceae</taxon>
        <taxon>Actinomycetospora</taxon>
    </lineage>
</organism>
<dbReference type="EMBL" id="JAJNDB010000010">
    <property type="protein sequence ID" value="MCD2198016.1"/>
    <property type="molecule type" value="Genomic_DNA"/>
</dbReference>
<sequence>MTTTEASQHHHAHRRDHDARITVPWLGTIEMSRPELVYVGGIAALGVLGFLDWPLALVLGTGHLLAADRSSRRARELGEAMEEAE</sequence>
<gene>
    <name evidence="2" type="ORF">LQ327_32060</name>
</gene>
<keyword evidence="3" id="KW-1185">Reference proteome</keyword>
<protein>
    <submittedName>
        <fullName evidence="2">Uncharacterized protein</fullName>
    </submittedName>
</protein>
<keyword evidence="1" id="KW-0472">Membrane</keyword>
<evidence type="ECO:0000313" key="3">
    <source>
        <dbReference type="Proteomes" id="UP001199469"/>
    </source>
</evidence>
<evidence type="ECO:0000256" key="1">
    <source>
        <dbReference type="SAM" id="Phobius"/>
    </source>
</evidence>
<proteinExistence type="predicted"/>
<keyword evidence="1" id="KW-0812">Transmembrane</keyword>
<evidence type="ECO:0000313" key="2">
    <source>
        <dbReference type="EMBL" id="MCD2198016.1"/>
    </source>
</evidence>